<accession>A0A841KEL0</accession>
<dbReference type="Proteomes" id="UP000588017">
    <property type="component" value="Unassembled WGS sequence"/>
</dbReference>
<keyword evidence="4" id="KW-1185">Reference proteome</keyword>
<evidence type="ECO:0000313" key="4">
    <source>
        <dbReference type="Proteomes" id="UP000588017"/>
    </source>
</evidence>
<sequence>MGGLFSLVTNVARRQVEETVARAVRSVVLTLLAAVLLGIGLVFGAIAAHRWLEGLYGPIVAPLIVAGTFVVIAAIVLLASRSERAPPHLVSTPRTSAAAAGAPPTAASASDKQTALEASALAAGRELAQSLDGKQLALVALIAGFVSGRLLETRGPAKRQD</sequence>
<comment type="caution">
    <text evidence="3">The sequence shown here is derived from an EMBL/GenBank/DDBJ whole genome shotgun (WGS) entry which is preliminary data.</text>
</comment>
<dbReference type="InterPro" id="IPR009937">
    <property type="entry name" value="Phage_holin_3_6"/>
</dbReference>
<gene>
    <name evidence="3" type="ORF">HNQ73_001312</name>
</gene>
<dbReference type="AlphaFoldDB" id="A0A841KEL0"/>
<organism evidence="3 4">
    <name type="scientific">Chelatococcus composti</name>
    <dbReference type="NCBI Taxonomy" id="1743235"/>
    <lineage>
        <taxon>Bacteria</taxon>
        <taxon>Pseudomonadati</taxon>
        <taxon>Pseudomonadota</taxon>
        <taxon>Alphaproteobacteria</taxon>
        <taxon>Hyphomicrobiales</taxon>
        <taxon>Chelatococcaceae</taxon>
        <taxon>Chelatococcus</taxon>
    </lineage>
</organism>
<keyword evidence="2" id="KW-0812">Transmembrane</keyword>
<proteinExistence type="predicted"/>
<keyword evidence="2" id="KW-1133">Transmembrane helix</keyword>
<dbReference type="Pfam" id="PF07332">
    <property type="entry name" value="Phage_holin_3_6"/>
    <property type="match status" value="1"/>
</dbReference>
<protein>
    <submittedName>
        <fullName evidence="3">Uncharacterized protein</fullName>
    </submittedName>
</protein>
<feature type="transmembrane region" description="Helical" evidence="2">
    <location>
        <begin position="59"/>
        <end position="79"/>
    </location>
</feature>
<keyword evidence="2" id="KW-0472">Membrane</keyword>
<feature type="compositionally biased region" description="Low complexity" evidence="1">
    <location>
        <begin position="91"/>
        <end position="108"/>
    </location>
</feature>
<dbReference type="RefSeq" id="WP_183333502.1">
    <property type="nucleotide sequence ID" value="NZ_BMHX01000003.1"/>
</dbReference>
<evidence type="ECO:0000313" key="3">
    <source>
        <dbReference type="EMBL" id="MBB6167689.1"/>
    </source>
</evidence>
<dbReference type="EMBL" id="JACHEH010000003">
    <property type="protein sequence ID" value="MBB6167689.1"/>
    <property type="molecule type" value="Genomic_DNA"/>
</dbReference>
<evidence type="ECO:0000256" key="2">
    <source>
        <dbReference type="SAM" id="Phobius"/>
    </source>
</evidence>
<name>A0A841KEL0_9HYPH</name>
<reference evidence="3 4" key="1">
    <citation type="submission" date="2020-08" db="EMBL/GenBank/DDBJ databases">
        <title>Genomic Encyclopedia of Type Strains, Phase IV (KMG-IV): sequencing the most valuable type-strain genomes for metagenomic binning, comparative biology and taxonomic classification.</title>
        <authorList>
            <person name="Goeker M."/>
        </authorList>
    </citation>
    <scope>NUCLEOTIDE SEQUENCE [LARGE SCALE GENOMIC DNA]</scope>
    <source>
        <strain evidence="3 4">DSM 101465</strain>
    </source>
</reference>
<feature type="transmembrane region" description="Helical" evidence="2">
    <location>
        <begin position="23"/>
        <end position="47"/>
    </location>
</feature>
<feature type="region of interest" description="Disordered" evidence="1">
    <location>
        <begin position="86"/>
        <end position="108"/>
    </location>
</feature>
<evidence type="ECO:0000256" key="1">
    <source>
        <dbReference type="SAM" id="MobiDB-lite"/>
    </source>
</evidence>